<dbReference type="Pfam" id="PF07156">
    <property type="entry name" value="Prenylcys_lyase"/>
    <property type="match status" value="1"/>
</dbReference>
<comment type="cofactor">
    <cofactor evidence="1">
        <name>FAD</name>
        <dbReference type="ChEBI" id="CHEBI:57692"/>
    </cofactor>
</comment>
<evidence type="ECO:0000256" key="4">
    <source>
        <dbReference type="ARBA" id="ARBA00022729"/>
    </source>
</evidence>
<evidence type="ECO:0000256" key="6">
    <source>
        <dbReference type="ARBA" id="ARBA00023002"/>
    </source>
</evidence>
<dbReference type="STRING" id="933852.A0A0C3AN61"/>
<organism evidence="9 10">
    <name type="scientific">Serendipita vermifera MAFF 305830</name>
    <dbReference type="NCBI Taxonomy" id="933852"/>
    <lineage>
        <taxon>Eukaryota</taxon>
        <taxon>Fungi</taxon>
        <taxon>Dikarya</taxon>
        <taxon>Basidiomycota</taxon>
        <taxon>Agaricomycotina</taxon>
        <taxon>Agaricomycetes</taxon>
        <taxon>Sebacinales</taxon>
        <taxon>Serendipitaceae</taxon>
        <taxon>Serendipita</taxon>
    </lineage>
</organism>
<evidence type="ECO:0000256" key="2">
    <source>
        <dbReference type="ARBA" id="ARBA00009967"/>
    </source>
</evidence>
<dbReference type="HOGENOM" id="CLU_021176_0_0_1"/>
<keyword evidence="3" id="KW-0285">Flavoprotein</keyword>
<keyword evidence="5" id="KW-0274">FAD</keyword>
<dbReference type="GO" id="GO:0001735">
    <property type="term" value="F:prenylcysteine oxidase activity"/>
    <property type="evidence" value="ECO:0007669"/>
    <property type="project" value="InterPro"/>
</dbReference>
<evidence type="ECO:0000256" key="5">
    <source>
        <dbReference type="ARBA" id="ARBA00022827"/>
    </source>
</evidence>
<proteinExistence type="inferred from homology"/>
<dbReference type="InterPro" id="IPR010795">
    <property type="entry name" value="Prenylcys_lyase"/>
</dbReference>
<dbReference type="PANTHER" id="PTHR15944:SF0">
    <property type="entry name" value="PRENYLCYSTEINE LYASE DOMAIN-CONTAINING PROTEIN"/>
    <property type="match status" value="1"/>
</dbReference>
<dbReference type="SUPFAM" id="SSF51905">
    <property type="entry name" value="FAD/NAD(P)-binding domain"/>
    <property type="match status" value="1"/>
</dbReference>
<evidence type="ECO:0000313" key="10">
    <source>
        <dbReference type="Proteomes" id="UP000054097"/>
    </source>
</evidence>
<reference evidence="9 10" key="1">
    <citation type="submission" date="2014-04" db="EMBL/GenBank/DDBJ databases">
        <authorList>
            <consortium name="DOE Joint Genome Institute"/>
            <person name="Kuo A."/>
            <person name="Zuccaro A."/>
            <person name="Kohler A."/>
            <person name="Nagy L.G."/>
            <person name="Floudas D."/>
            <person name="Copeland A."/>
            <person name="Barry K.W."/>
            <person name="Cichocki N."/>
            <person name="Veneault-Fourrey C."/>
            <person name="LaButti K."/>
            <person name="Lindquist E.A."/>
            <person name="Lipzen A."/>
            <person name="Lundell T."/>
            <person name="Morin E."/>
            <person name="Murat C."/>
            <person name="Sun H."/>
            <person name="Tunlid A."/>
            <person name="Henrissat B."/>
            <person name="Grigoriev I.V."/>
            <person name="Hibbett D.S."/>
            <person name="Martin F."/>
            <person name="Nordberg H.P."/>
            <person name="Cantor M.N."/>
            <person name="Hua S.X."/>
        </authorList>
    </citation>
    <scope>NUCLEOTIDE SEQUENCE [LARGE SCALE GENOMIC DNA]</scope>
    <source>
        <strain evidence="9 10">MAFF 305830</strain>
    </source>
</reference>
<keyword evidence="6" id="KW-0560">Oxidoreductase</keyword>
<dbReference type="GO" id="GO:0030328">
    <property type="term" value="P:prenylcysteine catabolic process"/>
    <property type="evidence" value="ECO:0007669"/>
    <property type="project" value="InterPro"/>
</dbReference>
<dbReference type="PANTHER" id="PTHR15944">
    <property type="entry name" value="FARNESYLCYSTEINE LYASE"/>
    <property type="match status" value="1"/>
</dbReference>
<evidence type="ECO:0000256" key="1">
    <source>
        <dbReference type="ARBA" id="ARBA00001974"/>
    </source>
</evidence>
<comment type="similarity">
    <text evidence="2">Belongs to the prenylcysteine oxidase family.</text>
</comment>
<dbReference type="Gene3D" id="3.90.660.20">
    <property type="entry name" value="Protoporphyrinogen oxidase, mitochondrial, domain 2"/>
    <property type="match status" value="1"/>
</dbReference>
<keyword evidence="4" id="KW-0732">Signal</keyword>
<evidence type="ECO:0000256" key="7">
    <source>
        <dbReference type="ARBA" id="ARBA00023180"/>
    </source>
</evidence>
<dbReference type="InterPro" id="IPR017046">
    <property type="entry name" value="Prenylcysteine_Oxase1"/>
</dbReference>
<evidence type="ECO:0000259" key="8">
    <source>
        <dbReference type="Pfam" id="PF07156"/>
    </source>
</evidence>
<name>A0A0C3AN61_SERVB</name>
<dbReference type="OrthoDB" id="437369at2759"/>
<dbReference type="EMBL" id="KN824309">
    <property type="protein sequence ID" value="KIM26015.1"/>
    <property type="molecule type" value="Genomic_DNA"/>
</dbReference>
<evidence type="ECO:0000313" key="9">
    <source>
        <dbReference type="EMBL" id="KIM26015.1"/>
    </source>
</evidence>
<dbReference type="GO" id="GO:0030327">
    <property type="term" value="P:prenylated protein catabolic process"/>
    <property type="evidence" value="ECO:0007669"/>
    <property type="project" value="TreeGrafter"/>
</dbReference>
<keyword evidence="7" id="KW-0325">Glycoprotein</keyword>
<feature type="domain" description="Prenylcysteine lyase" evidence="8">
    <location>
        <begin position="1"/>
        <end position="328"/>
    </location>
</feature>
<reference evidence="10" key="2">
    <citation type="submission" date="2015-01" db="EMBL/GenBank/DDBJ databases">
        <title>Evolutionary Origins and Diversification of the Mycorrhizal Mutualists.</title>
        <authorList>
            <consortium name="DOE Joint Genome Institute"/>
            <consortium name="Mycorrhizal Genomics Consortium"/>
            <person name="Kohler A."/>
            <person name="Kuo A."/>
            <person name="Nagy L.G."/>
            <person name="Floudas D."/>
            <person name="Copeland A."/>
            <person name="Barry K.W."/>
            <person name="Cichocki N."/>
            <person name="Veneault-Fourrey C."/>
            <person name="LaButti K."/>
            <person name="Lindquist E.A."/>
            <person name="Lipzen A."/>
            <person name="Lundell T."/>
            <person name="Morin E."/>
            <person name="Murat C."/>
            <person name="Riley R."/>
            <person name="Ohm R."/>
            <person name="Sun H."/>
            <person name="Tunlid A."/>
            <person name="Henrissat B."/>
            <person name="Grigoriev I.V."/>
            <person name="Hibbett D.S."/>
            <person name="Martin F."/>
        </authorList>
    </citation>
    <scope>NUCLEOTIDE SEQUENCE [LARGE SCALE GENOMIC DNA]</scope>
    <source>
        <strain evidence="10">MAFF 305830</strain>
    </source>
</reference>
<sequence>MLWRYGYRSPTTTSALVQAMINTYLNLYSTVTHWGSVEELSASLNFTEIVGQDTAAYLASQGVGDAYAYEIVEASTRVNYAQNLDKIHALEGMCSMASDGAMSIKGGNYQVFENFIRESKASLHLNTHVTALESKSAGRWQLTASKNGAAPFTEEYDAVILAAPYDSLAMTLPSSAEPVTPAPYVHLHVTLLATTSPSASAEYFNQAPGTSVPAMVLTTAQGIRAGKPAPEFNSLSYHRQLTNGEWIVKIFSMQRVEDDWLLKVFGNVGWVYRKVWDAYPQLPPTAKFNPMKLDKNLYYVNGFETFISTMETETIASRGVVDLMLREMFDEGICPSGVSEPPPEGVDFVWGWDC</sequence>
<gene>
    <name evidence="9" type="ORF">M408DRAFT_198508</name>
</gene>
<accession>A0A0C3AN61</accession>
<dbReference type="Gene3D" id="3.50.50.60">
    <property type="entry name" value="FAD/NAD(P)-binding domain"/>
    <property type="match status" value="1"/>
</dbReference>
<dbReference type="InterPro" id="IPR036188">
    <property type="entry name" value="FAD/NAD-bd_sf"/>
</dbReference>
<dbReference type="AlphaFoldDB" id="A0A0C3AN61"/>
<protein>
    <recommendedName>
        <fullName evidence="8">Prenylcysteine lyase domain-containing protein</fullName>
    </recommendedName>
</protein>
<dbReference type="Proteomes" id="UP000054097">
    <property type="component" value="Unassembled WGS sequence"/>
</dbReference>
<evidence type="ECO:0000256" key="3">
    <source>
        <dbReference type="ARBA" id="ARBA00022630"/>
    </source>
</evidence>
<keyword evidence="10" id="KW-1185">Reference proteome</keyword>